<dbReference type="Pfam" id="PF05495">
    <property type="entry name" value="zf-CHY"/>
    <property type="match status" value="1"/>
</dbReference>
<dbReference type="Proteomes" id="UP000225706">
    <property type="component" value="Unassembled WGS sequence"/>
</dbReference>
<evidence type="ECO:0000256" key="2">
    <source>
        <dbReference type="ARBA" id="ARBA00022771"/>
    </source>
</evidence>
<dbReference type="PANTHER" id="PTHR23075:SF0">
    <property type="entry name" value="ATPASE FAMILY AAA DOMAIN-CONTAINING PROTEIN 3"/>
    <property type="match status" value="1"/>
</dbReference>
<protein>
    <submittedName>
        <fullName evidence="9">Reticulocyte-binding protein 2-like a</fullName>
    </submittedName>
</protein>
<evidence type="ECO:0000313" key="10">
    <source>
        <dbReference type="Proteomes" id="UP000225706"/>
    </source>
</evidence>
<feature type="region of interest" description="Disordered" evidence="6">
    <location>
        <begin position="31"/>
        <end position="59"/>
    </location>
</feature>
<dbReference type="GO" id="GO:0007005">
    <property type="term" value="P:mitochondrion organization"/>
    <property type="evidence" value="ECO:0007669"/>
    <property type="project" value="TreeGrafter"/>
</dbReference>
<dbReference type="CDD" id="cd16448">
    <property type="entry name" value="RING-H2"/>
    <property type="match status" value="1"/>
</dbReference>
<feature type="region of interest" description="Disordered" evidence="6">
    <location>
        <begin position="534"/>
        <end position="593"/>
    </location>
</feature>
<proteinExistence type="predicted"/>
<feature type="compositionally biased region" description="Low complexity" evidence="6">
    <location>
        <begin position="474"/>
        <end position="484"/>
    </location>
</feature>
<dbReference type="InterPro" id="IPR001841">
    <property type="entry name" value="Znf_RING"/>
</dbReference>
<dbReference type="InterPro" id="IPR013083">
    <property type="entry name" value="Znf_RING/FYVE/PHD"/>
</dbReference>
<feature type="region of interest" description="Disordered" evidence="6">
    <location>
        <begin position="643"/>
        <end position="671"/>
    </location>
</feature>
<feature type="compositionally biased region" description="Polar residues" evidence="6">
    <location>
        <begin position="173"/>
        <end position="182"/>
    </location>
</feature>
<dbReference type="PROSITE" id="PS51266">
    <property type="entry name" value="ZF_CHY"/>
    <property type="match status" value="1"/>
</dbReference>
<keyword evidence="10" id="KW-1185">Reference proteome</keyword>
<dbReference type="PROSITE" id="PS50089">
    <property type="entry name" value="ZF_RING_2"/>
    <property type="match status" value="1"/>
</dbReference>
<keyword evidence="2 5" id="KW-0863">Zinc-finger</keyword>
<feature type="compositionally biased region" description="Low complexity" evidence="6">
    <location>
        <begin position="188"/>
        <end position="202"/>
    </location>
</feature>
<feature type="domain" description="CHY-type" evidence="8">
    <location>
        <begin position="686"/>
        <end position="759"/>
    </location>
</feature>
<keyword evidence="3" id="KW-0862">Zinc</keyword>
<gene>
    <name evidence="9" type="ORF">AWC38_SpisGene10227</name>
</gene>
<dbReference type="GO" id="GO:0008270">
    <property type="term" value="F:zinc ion binding"/>
    <property type="evidence" value="ECO:0007669"/>
    <property type="project" value="UniProtKB-KW"/>
</dbReference>
<feature type="region of interest" description="Disordered" evidence="6">
    <location>
        <begin position="73"/>
        <end position="116"/>
    </location>
</feature>
<dbReference type="Gene3D" id="3.30.40.10">
    <property type="entry name" value="Zinc/RING finger domain, C3HC4 (zinc finger)"/>
    <property type="match status" value="1"/>
</dbReference>
<dbReference type="OrthoDB" id="411372at2759"/>
<dbReference type="STRING" id="50429.A0A2B4S7Y7"/>
<name>A0A2B4S7Y7_STYPI</name>
<evidence type="ECO:0000256" key="1">
    <source>
        <dbReference type="ARBA" id="ARBA00022723"/>
    </source>
</evidence>
<dbReference type="SUPFAM" id="SSF57850">
    <property type="entry name" value="RING/U-box"/>
    <property type="match status" value="1"/>
</dbReference>
<accession>A0A2B4S7Y7</accession>
<dbReference type="AlphaFoldDB" id="A0A2B4S7Y7"/>
<feature type="domain" description="RING-type" evidence="7">
    <location>
        <begin position="738"/>
        <end position="781"/>
    </location>
</feature>
<evidence type="ECO:0000256" key="4">
    <source>
        <dbReference type="ARBA" id="ARBA00023054"/>
    </source>
</evidence>
<feature type="region of interest" description="Disordered" evidence="6">
    <location>
        <begin position="467"/>
        <end position="492"/>
    </location>
</feature>
<feature type="compositionally biased region" description="Basic and acidic residues" evidence="6">
    <location>
        <begin position="214"/>
        <end position="223"/>
    </location>
</feature>
<keyword evidence="1" id="KW-0479">Metal-binding</keyword>
<feature type="region of interest" description="Disordered" evidence="6">
    <location>
        <begin position="313"/>
        <end position="335"/>
    </location>
</feature>
<sequence length="790" mass="89931">MRTVSEFNPSNTPLLLELSSGAVATKIQRNSMENLHEGPNQSSPRLNSKYSKLPLDHHTNGAENMELHTQLNTSENHLSDSQESSSEDEDKHGIKDANDYVNNSNDNADFIDNDDDDNHDDFANNFGVFAKSCTVQAPPCPNADETSVGSEETAESLTKELNVSLRFNSQYSIDEDTGNSSVENKDGSLASSNSISSNNDTSYEISNTRSDKKKAKDVEKTSGYEKGNNVEFSVERNGEAKSQGARPKNLSQNPTMFNAFETNYHDGKIPSLETTGICQTFLARHSTDPSLPRSLFTESYDMRNSYSNDWTQHSITSNGSSSPLWSVPRSPAPERSGLMLEGAQSRGLGPRYGGPMPVNYQPVTPMTGQFPDANGFSQTSFSSFGDLNAGNGTQTASPSLSVSPLAPAVRYPAVTRPNSRINVPTTTSQYSSSTMSGSFPLVTSTNNAFNNYGQVRVVDFNRYRARASHGDTQENGGLNSSELGGSERQEERLRNHDLYSRHQEGSFASVSLRDPLLVSLEQQVAEIDRVLKEREERTKRQREAAQRQKEIRETRQREARERKEREEREMREQEERERKEREQTEIREREDRETRERELREIREREERETRERELREIREREERETRERELRELRDREERETREREDREIRERENTEGMGRELGGQREGEAMEREERIVDGNQSIQETPLWQCEHYQRRCSVKFPCCGVFYPCHRCHNLSETCSADDKKAHHATHVKCGNCGREEEDAFSGCQILPCSHKVHRECAIAMIQNGVRNCPICRHPLYGHLQQ</sequence>
<feature type="compositionally biased region" description="Polar residues" evidence="6">
    <location>
        <begin position="31"/>
        <end position="50"/>
    </location>
</feature>
<dbReference type="InterPro" id="IPR037274">
    <property type="entry name" value="Znf_CHY_sf"/>
</dbReference>
<evidence type="ECO:0000256" key="3">
    <source>
        <dbReference type="ARBA" id="ARBA00022833"/>
    </source>
</evidence>
<dbReference type="InterPro" id="IPR008913">
    <property type="entry name" value="Znf_CHY"/>
</dbReference>
<evidence type="ECO:0000256" key="5">
    <source>
        <dbReference type="PROSITE-ProRule" id="PRU00601"/>
    </source>
</evidence>
<evidence type="ECO:0000313" key="9">
    <source>
        <dbReference type="EMBL" id="PFX25153.1"/>
    </source>
</evidence>
<comment type="caution">
    <text evidence="9">The sequence shown here is derived from an EMBL/GenBank/DDBJ whole genome shotgun (WGS) entry which is preliminary data.</text>
</comment>
<dbReference type="EMBL" id="LSMT01000158">
    <property type="protein sequence ID" value="PFX25153.1"/>
    <property type="molecule type" value="Genomic_DNA"/>
</dbReference>
<evidence type="ECO:0000259" key="8">
    <source>
        <dbReference type="PROSITE" id="PS51266"/>
    </source>
</evidence>
<dbReference type="PANTHER" id="PTHR23075">
    <property type="entry name" value="PUTATIVE ATP-ASE"/>
    <property type="match status" value="1"/>
</dbReference>
<feature type="region of interest" description="Disordered" evidence="6">
    <location>
        <begin position="173"/>
        <end position="254"/>
    </location>
</feature>
<organism evidence="9 10">
    <name type="scientific">Stylophora pistillata</name>
    <name type="common">Smooth cauliflower coral</name>
    <dbReference type="NCBI Taxonomy" id="50429"/>
    <lineage>
        <taxon>Eukaryota</taxon>
        <taxon>Metazoa</taxon>
        <taxon>Cnidaria</taxon>
        <taxon>Anthozoa</taxon>
        <taxon>Hexacorallia</taxon>
        <taxon>Scleractinia</taxon>
        <taxon>Astrocoeniina</taxon>
        <taxon>Pocilloporidae</taxon>
        <taxon>Stylophora</taxon>
    </lineage>
</organism>
<dbReference type="SUPFAM" id="SSF161219">
    <property type="entry name" value="CHY zinc finger-like"/>
    <property type="match status" value="1"/>
</dbReference>
<keyword evidence="4" id="KW-0175">Coiled coil</keyword>
<dbReference type="GO" id="GO:0005739">
    <property type="term" value="C:mitochondrion"/>
    <property type="evidence" value="ECO:0007669"/>
    <property type="project" value="TreeGrafter"/>
</dbReference>
<evidence type="ECO:0000256" key="6">
    <source>
        <dbReference type="SAM" id="MobiDB-lite"/>
    </source>
</evidence>
<reference evidence="10" key="1">
    <citation type="journal article" date="2017" name="bioRxiv">
        <title>Comparative analysis of the genomes of Stylophora pistillata and Acropora digitifera provides evidence for extensive differences between species of corals.</title>
        <authorList>
            <person name="Voolstra C.R."/>
            <person name="Li Y."/>
            <person name="Liew Y.J."/>
            <person name="Baumgarten S."/>
            <person name="Zoccola D."/>
            <person name="Flot J.-F."/>
            <person name="Tambutte S."/>
            <person name="Allemand D."/>
            <person name="Aranda M."/>
        </authorList>
    </citation>
    <scope>NUCLEOTIDE SEQUENCE [LARGE SCALE GENOMIC DNA]</scope>
</reference>
<evidence type="ECO:0000259" key="7">
    <source>
        <dbReference type="PROSITE" id="PS50089"/>
    </source>
</evidence>
<feature type="compositionally biased region" description="Polar residues" evidence="6">
    <location>
        <begin position="313"/>
        <end position="324"/>
    </location>
</feature>
<feature type="compositionally biased region" description="Basic and acidic residues" evidence="6">
    <location>
        <begin position="89"/>
        <end position="98"/>
    </location>
</feature>